<dbReference type="InterPro" id="IPR058624">
    <property type="entry name" value="MdtA-like_HH"/>
</dbReference>
<dbReference type="Pfam" id="PF25954">
    <property type="entry name" value="Beta-barrel_RND_2"/>
    <property type="match status" value="1"/>
</dbReference>
<dbReference type="Gene3D" id="2.40.30.170">
    <property type="match status" value="1"/>
</dbReference>
<dbReference type="PANTHER" id="PTHR30469:SF38">
    <property type="entry name" value="HLYD FAMILY SECRETION PROTEIN"/>
    <property type="match status" value="1"/>
</dbReference>
<keyword evidence="10" id="KW-1185">Reference proteome</keyword>
<keyword evidence="4" id="KW-0175">Coiled coil</keyword>
<feature type="domain" description="CusB-like beta-barrel" evidence="7">
    <location>
        <begin position="227"/>
        <end position="295"/>
    </location>
</feature>
<dbReference type="RefSeq" id="WP_122628728.1">
    <property type="nucleotide sequence ID" value="NZ_UPPP01000081.1"/>
</dbReference>
<dbReference type="Pfam" id="PF25876">
    <property type="entry name" value="HH_MFP_RND"/>
    <property type="match status" value="1"/>
</dbReference>
<evidence type="ECO:0000259" key="5">
    <source>
        <dbReference type="Pfam" id="PF25876"/>
    </source>
</evidence>
<comment type="similarity">
    <text evidence="2">Belongs to the membrane fusion protein (MFP) (TC 8.A.1) family.</text>
</comment>
<dbReference type="Gene3D" id="2.40.50.100">
    <property type="match status" value="1"/>
</dbReference>
<name>A0A498R8U2_9FIRM</name>
<dbReference type="EMBL" id="UPPP01000081">
    <property type="protein sequence ID" value="VBB07801.1"/>
    <property type="molecule type" value="Genomic_DNA"/>
</dbReference>
<dbReference type="Pfam" id="PF25967">
    <property type="entry name" value="RND-MFP_C"/>
    <property type="match status" value="1"/>
</dbReference>
<accession>A0A498R8U2</accession>
<evidence type="ECO:0000256" key="1">
    <source>
        <dbReference type="ARBA" id="ARBA00004196"/>
    </source>
</evidence>
<dbReference type="InterPro" id="IPR058627">
    <property type="entry name" value="MdtA-like_C"/>
</dbReference>
<evidence type="ECO:0000313" key="9">
    <source>
        <dbReference type="EMBL" id="VBB07801.1"/>
    </source>
</evidence>
<evidence type="ECO:0000313" key="10">
    <source>
        <dbReference type="Proteomes" id="UP000277811"/>
    </source>
</evidence>
<evidence type="ECO:0000256" key="3">
    <source>
        <dbReference type="ARBA" id="ARBA00022448"/>
    </source>
</evidence>
<evidence type="ECO:0000256" key="2">
    <source>
        <dbReference type="ARBA" id="ARBA00009477"/>
    </source>
</evidence>
<comment type="subcellular location">
    <subcellularLocation>
        <location evidence="1">Cell envelope</location>
    </subcellularLocation>
</comment>
<dbReference type="GO" id="GO:1990281">
    <property type="term" value="C:efflux pump complex"/>
    <property type="evidence" value="ECO:0007669"/>
    <property type="project" value="TreeGrafter"/>
</dbReference>
<proteinExistence type="inferred from homology"/>
<evidence type="ECO:0000259" key="7">
    <source>
        <dbReference type="Pfam" id="PF25954"/>
    </source>
</evidence>
<dbReference type="InterPro" id="IPR058625">
    <property type="entry name" value="MdtA-like_BSH"/>
</dbReference>
<dbReference type="PANTHER" id="PTHR30469">
    <property type="entry name" value="MULTIDRUG RESISTANCE PROTEIN MDTA"/>
    <property type="match status" value="1"/>
</dbReference>
<evidence type="ECO:0000259" key="6">
    <source>
        <dbReference type="Pfam" id="PF25917"/>
    </source>
</evidence>
<evidence type="ECO:0000259" key="8">
    <source>
        <dbReference type="Pfam" id="PF25967"/>
    </source>
</evidence>
<dbReference type="InterPro" id="IPR006143">
    <property type="entry name" value="RND_pump_MFP"/>
</dbReference>
<dbReference type="Gene3D" id="1.10.287.470">
    <property type="entry name" value="Helix hairpin bin"/>
    <property type="match status" value="1"/>
</dbReference>
<protein>
    <submittedName>
        <fullName evidence="9">Rnd efflux pump membrane fusion protein barrel-sandwich domain</fullName>
    </submittedName>
</protein>
<dbReference type="SUPFAM" id="SSF111369">
    <property type="entry name" value="HlyD-like secretion proteins"/>
    <property type="match status" value="1"/>
</dbReference>
<gene>
    <name evidence="9" type="ORF">LUCI_3066</name>
</gene>
<evidence type="ECO:0000256" key="4">
    <source>
        <dbReference type="SAM" id="Coils"/>
    </source>
</evidence>
<dbReference type="Proteomes" id="UP000277811">
    <property type="component" value="Unassembled WGS sequence"/>
</dbReference>
<feature type="domain" description="Multidrug resistance protein MdtA-like C-terminal permuted SH3" evidence="8">
    <location>
        <begin position="303"/>
        <end position="362"/>
    </location>
</feature>
<feature type="domain" description="Multidrug resistance protein MdtA-like alpha-helical hairpin" evidence="5">
    <location>
        <begin position="129"/>
        <end position="183"/>
    </location>
</feature>
<dbReference type="OrthoDB" id="250565at2"/>
<sequence>MKKQAAFLGIAVIAVFLLTTGCGSKVKPGTAAINRPVVTGVTVAAAKRTALDDFYETSGTVKAKTVSAVASKVMGNITAILVKEGDRVRKGQVLLTIDDRDVAPKVRSAQAGYEEALQSMAVAGQNQSLMTTTYERYKQLYDDKVVSQQEMDQVENQKKVADLELERQRQSVTQARAGVAEAQAYYDFTRVVAPIAGVVAAKKADVGSMAVTGVPLLIIDDNTTYTVEADLAESLADKINTGMTVNVFIDSLERQVTGKVTEVAPAIDPAARKFHVKIEIPGGGLKSGLYARIRIPVGRREGILVPAGAIVTKGQLTGVYTVDSQGVISYRIVKTGKEYGKQIEIVAGIQPGDKVVVEGADKAVDGGIVKEVNSQ</sequence>
<organism evidence="9 10">
    <name type="scientific">Lucifera butyrica</name>
    <dbReference type="NCBI Taxonomy" id="1351585"/>
    <lineage>
        <taxon>Bacteria</taxon>
        <taxon>Bacillati</taxon>
        <taxon>Bacillota</taxon>
        <taxon>Negativicutes</taxon>
        <taxon>Veillonellales</taxon>
        <taxon>Veillonellaceae</taxon>
        <taxon>Lucifera</taxon>
    </lineage>
</organism>
<dbReference type="PROSITE" id="PS51257">
    <property type="entry name" value="PROKAR_LIPOPROTEIN"/>
    <property type="match status" value="1"/>
</dbReference>
<dbReference type="GO" id="GO:0015562">
    <property type="term" value="F:efflux transmembrane transporter activity"/>
    <property type="evidence" value="ECO:0007669"/>
    <property type="project" value="TreeGrafter"/>
</dbReference>
<dbReference type="Gene3D" id="2.40.420.20">
    <property type="match status" value="1"/>
</dbReference>
<keyword evidence="3" id="KW-0813">Transport</keyword>
<feature type="coiled-coil region" evidence="4">
    <location>
        <begin position="137"/>
        <end position="171"/>
    </location>
</feature>
<feature type="domain" description="Multidrug resistance protein MdtA-like barrel-sandwich hybrid" evidence="6">
    <location>
        <begin position="68"/>
        <end position="216"/>
    </location>
</feature>
<reference evidence="9 10" key="1">
    <citation type="submission" date="2018-06" db="EMBL/GenBank/DDBJ databases">
        <authorList>
            <person name="Strepis N."/>
        </authorList>
    </citation>
    <scope>NUCLEOTIDE SEQUENCE [LARGE SCALE GENOMIC DNA]</scope>
    <source>
        <strain evidence="9">LUCI</strain>
    </source>
</reference>
<dbReference type="AlphaFoldDB" id="A0A498R8U2"/>
<dbReference type="InterPro" id="IPR058792">
    <property type="entry name" value="Beta-barrel_RND_2"/>
</dbReference>
<dbReference type="NCBIfam" id="TIGR01730">
    <property type="entry name" value="RND_mfp"/>
    <property type="match status" value="1"/>
</dbReference>
<dbReference type="Pfam" id="PF25917">
    <property type="entry name" value="BSH_RND"/>
    <property type="match status" value="1"/>
</dbReference>